<sequence>MGAIVARQDNFHKTSLMGRLRHFVLLNAQKLRDTQHMMQQILLSLVHALYEGNPQPVFANTEKLNDAVEELRQLLDNHHDLKVVETPIYGYVWLNMETAHQLELLSNLICRALRK</sequence>
<dbReference type="EMBL" id="UIPR01000204">
    <property type="protein sequence ID" value="SVH92270.1"/>
    <property type="molecule type" value="Genomic_DNA"/>
</dbReference>
<name>A0A380AHH0_SHIFL</name>
<evidence type="ECO:0000313" key="1">
    <source>
        <dbReference type="EMBL" id="SUI81151.1"/>
    </source>
</evidence>
<evidence type="ECO:0000313" key="3">
    <source>
        <dbReference type="Proteomes" id="UP000254880"/>
    </source>
</evidence>
<evidence type="ECO:0000313" key="4">
    <source>
        <dbReference type="Proteomes" id="UP000260191"/>
    </source>
</evidence>
<organism evidence="1 3">
    <name type="scientific">Shigella flexneri</name>
    <dbReference type="NCBI Taxonomy" id="623"/>
    <lineage>
        <taxon>Bacteria</taxon>
        <taxon>Pseudomonadati</taxon>
        <taxon>Pseudomonadota</taxon>
        <taxon>Gammaproteobacteria</taxon>
        <taxon>Enterobacterales</taxon>
        <taxon>Enterobacteriaceae</taxon>
        <taxon>Shigella</taxon>
    </lineage>
</organism>
<evidence type="ECO:0000313" key="2">
    <source>
        <dbReference type="EMBL" id="SVH92270.1"/>
    </source>
</evidence>
<dbReference type="EMBL" id="UGYT01000001">
    <property type="protein sequence ID" value="SUI81151.1"/>
    <property type="molecule type" value="Genomic_DNA"/>
</dbReference>
<gene>
    <name evidence="1" type="primary">yeeA</name>
    <name evidence="1" type="ORF">NCTC9783_02818</name>
    <name evidence="2" type="ORF">SAMEA3710514_05208</name>
</gene>
<proteinExistence type="predicted"/>
<accession>A0A380AHH0</accession>
<dbReference type="AlphaFoldDB" id="A0A380AHH0"/>
<dbReference type="Proteomes" id="UP000254880">
    <property type="component" value="Unassembled WGS sequence"/>
</dbReference>
<protein>
    <submittedName>
        <fullName evidence="1">Inner membrane protein YeeA</fullName>
    </submittedName>
</protein>
<reference evidence="3 4" key="1">
    <citation type="submission" date="2018-06" db="EMBL/GenBank/DDBJ databases">
        <authorList>
            <consortium name="Pathogen Informatics"/>
            <person name="Doyle S."/>
        </authorList>
    </citation>
    <scope>NUCLEOTIDE SEQUENCE [LARGE SCALE GENOMIC DNA]</scope>
    <source>
        <strain evidence="2 4">4028STDY6275000</strain>
        <strain evidence="1 3">NCTC9783</strain>
    </source>
</reference>
<dbReference type="Proteomes" id="UP000260191">
    <property type="component" value="Unassembled WGS sequence"/>
</dbReference>